<proteinExistence type="predicted"/>
<sequence>MEGQGLRLLLTITTTIYTEFLHLDLNMFIETGIFIQLSAQLATVTKTRMGHCHEENTNQRMRLYRTFTITFLRQNQHYMNSQNGEGKPFKGLFFKSREGLV</sequence>
<gene>
    <name evidence="1" type="ORF">K7432_016581</name>
</gene>
<evidence type="ECO:0000313" key="2">
    <source>
        <dbReference type="Proteomes" id="UP001479436"/>
    </source>
</evidence>
<comment type="caution">
    <text evidence="1">The sequence shown here is derived from an EMBL/GenBank/DDBJ whole genome shotgun (WGS) entry which is preliminary data.</text>
</comment>
<organism evidence="1 2">
    <name type="scientific">Basidiobolus ranarum</name>
    <dbReference type="NCBI Taxonomy" id="34480"/>
    <lineage>
        <taxon>Eukaryota</taxon>
        <taxon>Fungi</taxon>
        <taxon>Fungi incertae sedis</taxon>
        <taxon>Zoopagomycota</taxon>
        <taxon>Entomophthoromycotina</taxon>
        <taxon>Basidiobolomycetes</taxon>
        <taxon>Basidiobolales</taxon>
        <taxon>Basidiobolaceae</taxon>
        <taxon>Basidiobolus</taxon>
    </lineage>
</organism>
<protein>
    <submittedName>
        <fullName evidence="1">Uncharacterized protein</fullName>
    </submittedName>
</protein>
<accession>A0ABR2VLH0</accession>
<dbReference type="EMBL" id="JASJQH010009709">
    <property type="protein sequence ID" value="KAK9675215.1"/>
    <property type="molecule type" value="Genomic_DNA"/>
</dbReference>
<evidence type="ECO:0000313" key="1">
    <source>
        <dbReference type="EMBL" id="KAK9675215.1"/>
    </source>
</evidence>
<keyword evidence="2" id="KW-1185">Reference proteome</keyword>
<name>A0ABR2VLH0_9FUNG</name>
<reference evidence="1 2" key="1">
    <citation type="submission" date="2023-04" db="EMBL/GenBank/DDBJ databases">
        <title>Genome of Basidiobolus ranarum AG-B5.</title>
        <authorList>
            <person name="Stajich J.E."/>
            <person name="Carter-House D."/>
            <person name="Gryganskyi A."/>
        </authorList>
    </citation>
    <scope>NUCLEOTIDE SEQUENCE [LARGE SCALE GENOMIC DNA]</scope>
    <source>
        <strain evidence="1 2">AG-B5</strain>
    </source>
</reference>
<dbReference type="Proteomes" id="UP001479436">
    <property type="component" value="Unassembled WGS sequence"/>
</dbReference>